<evidence type="ECO:0000313" key="2">
    <source>
        <dbReference type="Proteomes" id="UP000677413"/>
    </source>
</evidence>
<keyword evidence="2" id="KW-1185">Reference proteome</keyword>
<dbReference type="AlphaFoldDB" id="A0A940XPN3"/>
<name>A0A940XPN3_9ACTN</name>
<accession>A0A940XPN3</accession>
<dbReference type="EMBL" id="JAGPYQ010000001">
    <property type="protein sequence ID" value="MBQ0848147.1"/>
    <property type="molecule type" value="Genomic_DNA"/>
</dbReference>
<gene>
    <name evidence="1" type="ORF">J8N05_07965</name>
</gene>
<sequence length="277" mass="32115">MEGATMGSGSRERARIMITVKTYPELSAKYHETSCVAGIRLDQGTPQHVRLFPVPFRLLNEESQFAKYSIVEVDVQRHPGDRRPESLRPNLQTLKVIERLGTADGWRERFSHVQPLVAPSLCSIKRDQERRGTSLGVFRPEEFTGFRFAPAEPWPASKAALADQLDLLAQDLRQLEWVPLEFRYSFRCADRECGGHDMGLRDWEAGESYRKFFRQYGKDDVEEKLRERWFDRMISPEKAVHCFVGNVAARPKTFLLLGLFYPRRDVVENFQESLFDL</sequence>
<organism evidence="1 2">
    <name type="scientific">Streptomyces liliiviolaceus</name>
    <dbReference type="NCBI Taxonomy" id="2823109"/>
    <lineage>
        <taxon>Bacteria</taxon>
        <taxon>Bacillati</taxon>
        <taxon>Actinomycetota</taxon>
        <taxon>Actinomycetes</taxon>
        <taxon>Kitasatosporales</taxon>
        <taxon>Streptomycetaceae</taxon>
        <taxon>Streptomyces</taxon>
    </lineage>
</organism>
<reference evidence="1 2" key="1">
    <citation type="submission" date="2021-04" db="EMBL/GenBank/DDBJ databases">
        <authorList>
            <person name="Tang X."/>
            <person name="Zhou X."/>
            <person name="Chen X."/>
            <person name="Cernava T."/>
            <person name="Zhang C."/>
        </authorList>
    </citation>
    <scope>NUCLEOTIDE SEQUENCE [LARGE SCALE GENOMIC DNA]</scope>
    <source>
        <strain evidence="1 2">BH-SS-21</strain>
    </source>
</reference>
<comment type="caution">
    <text evidence="1">The sequence shown here is derived from an EMBL/GenBank/DDBJ whole genome shotgun (WGS) entry which is preliminary data.</text>
</comment>
<dbReference type="Proteomes" id="UP000677413">
    <property type="component" value="Unassembled WGS sequence"/>
</dbReference>
<protein>
    <submittedName>
        <fullName evidence="1">Uncharacterized protein</fullName>
    </submittedName>
</protein>
<evidence type="ECO:0000313" key="1">
    <source>
        <dbReference type="EMBL" id="MBQ0848147.1"/>
    </source>
</evidence>
<proteinExistence type="predicted"/>